<gene>
    <name evidence="1" type="ORF">BDV25DRAFT_154509</name>
</gene>
<evidence type="ECO:0000313" key="1">
    <source>
        <dbReference type="EMBL" id="KAE8150392.1"/>
    </source>
</evidence>
<dbReference type="EMBL" id="ML742095">
    <property type="protein sequence ID" value="KAE8150392.1"/>
    <property type="molecule type" value="Genomic_DNA"/>
</dbReference>
<keyword evidence="2" id="KW-1185">Reference proteome</keyword>
<dbReference type="Proteomes" id="UP000325780">
    <property type="component" value="Unassembled WGS sequence"/>
</dbReference>
<feature type="non-terminal residue" evidence="1">
    <location>
        <position position="70"/>
    </location>
</feature>
<name>A0A5N6TVJ0_ASPAV</name>
<protein>
    <submittedName>
        <fullName evidence="1">Uncharacterized protein</fullName>
    </submittedName>
</protein>
<sequence length="70" mass="8078">MHLGPVGCGCRKVVAPWAKVMAGFSRRFDFPYRHASQKIFENARHNYYSVDISPRRLSPSGDDESFRLMM</sequence>
<reference evidence="1 2" key="1">
    <citation type="submission" date="2019-04" db="EMBL/GenBank/DDBJ databases">
        <title>Friends and foes A comparative genomics study of 23 Aspergillus species from section Flavi.</title>
        <authorList>
            <consortium name="DOE Joint Genome Institute"/>
            <person name="Kjaerbolling I."/>
            <person name="Vesth T."/>
            <person name="Frisvad J.C."/>
            <person name="Nybo J.L."/>
            <person name="Theobald S."/>
            <person name="Kildgaard S."/>
            <person name="Isbrandt T."/>
            <person name="Kuo A."/>
            <person name="Sato A."/>
            <person name="Lyhne E.K."/>
            <person name="Kogle M.E."/>
            <person name="Wiebenga A."/>
            <person name="Kun R.S."/>
            <person name="Lubbers R.J."/>
            <person name="Makela M.R."/>
            <person name="Barry K."/>
            <person name="Chovatia M."/>
            <person name="Clum A."/>
            <person name="Daum C."/>
            <person name="Haridas S."/>
            <person name="He G."/>
            <person name="LaButti K."/>
            <person name="Lipzen A."/>
            <person name="Mondo S."/>
            <person name="Riley R."/>
            <person name="Salamov A."/>
            <person name="Simmons B.A."/>
            <person name="Magnuson J.K."/>
            <person name="Henrissat B."/>
            <person name="Mortensen U.H."/>
            <person name="Larsen T.O."/>
            <person name="Devries R.P."/>
            <person name="Grigoriev I.V."/>
            <person name="Machida M."/>
            <person name="Baker S.E."/>
            <person name="Andersen M.R."/>
        </authorList>
    </citation>
    <scope>NUCLEOTIDE SEQUENCE [LARGE SCALE GENOMIC DNA]</scope>
    <source>
        <strain evidence="1 2">IBT 18842</strain>
    </source>
</reference>
<evidence type="ECO:0000313" key="2">
    <source>
        <dbReference type="Proteomes" id="UP000325780"/>
    </source>
</evidence>
<dbReference type="AlphaFoldDB" id="A0A5N6TVJ0"/>
<proteinExistence type="predicted"/>
<organism evidence="1 2">
    <name type="scientific">Aspergillus avenaceus</name>
    <dbReference type="NCBI Taxonomy" id="36643"/>
    <lineage>
        <taxon>Eukaryota</taxon>
        <taxon>Fungi</taxon>
        <taxon>Dikarya</taxon>
        <taxon>Ascomycota</taxon>
        <taxon>Pezizomycotina</taxon>
        <taxon>Eurotiomycetes</taxon>
        <taxon>Eurotiomycetidae</taxon>
        <taxon>Eurotiales</taxon>
        <taxon>Aspergillaceae</taxon>
        <taxon>Aspergillus</taxon>
        <taxon>Aspergillus subgen. Circumdati</taxon>
    </lineage>
</organism>
<accession>A0A5N6TVJ0</accession>